<feature type="signal peptide" evidence="4">
    <location>
        <begin position="1"/>
        <end position="21"/>
    </location>
</feature>
<evidence type="ECO:0000256" key="2">
    <source>
        <dbReference type="ARBA" id="ARBA00040549"/>
    </source>
</evidence>
<comment type="similarity">
    <text evidence="1">Belongs to the phospholipase D family. MitoPLD/Zucchini subfamily.</text>
</comment>
<feature type="domain" description="Phospholipase D-like" evidence="5">
    <location>
        <begin position="67"/>
        <end position="191"/>
    </location>
</feature>
<keyword evidence="4" id="KW-0732">Signal</keyword>
<evidence type="ECO:0000256" key="4">
    <source>
        <dbReference type="SAM" id="SignalP"/>
    </source>
</evidence>
<dbReference type="OrthoDB" id="7378865at2759"/>
<evidence type="ECO:0000256" key="3">
    <source>
        <dbReference type="ARBA" id="ARBA00043167"/>
    </source>
</evidence>
<name>A0A8S1A8V7_ARCPL</name>
<dbReference type="EMBL" id="CADEBD010000309">
    <property type="protein sequence ID" value="CAB3240822.1"/>
    <property type="molecule type" value="Genomic_DNA"/>
</dbReference>
<proteinExistence type="inferred from homology"/>
<feature type="chain" id="PRO_5035821381" description="Mitochondrial cardiolipin hydrolase" evidence="4">
    <location>
        <begin position="22"/>
        <end position="208"/>
    </location>
</feature>
<dbReference type="AlphaFoldDB" id="A0A8S1A8V7"/>
<organism evidence="6 7">
    <name type="scientific">Arctia plantaginis</name>
    <name type="common">Wood tiger moth</name>
    <name type="synonym">Phalaena plantaginis</name>
    <dbReference type="NCBI Taxonomy" id="874455"/>
    <lineage>
        <taxon>Eukaryota</taxon>
        <taxon>Metazoa</taxon>
        <taxon>Ecdysozoa</taxon>
        <taxon>Arthropoda</taxon>
        <taxon>Hexapoda</taxon>
        <taxon>Insecta</taxon>
        <taxon>Pterygota</taxon>
        <taxon>Neoptera</taxon>
        <taxon>Endopterygota</taxon>
        <taxon>Lepidoptera</taxon>
        <taxon>Glossata</taxon>
        <taxon>Ditrysia</taxon>
        <taxon>Noctuoidea</taxon>
        <taxon>Erebidae</taxon>
        <taxon>Arctiinae</taxon>
        <taxon>Arctia</taxon>
    </lineage>
</organism>
<evidence type="ECO:0000259" key="5">
    <source>
        <dbReference type="Pfam" id="PF13091"/>
    </source>
</evidence>
<dbReference type="Proteomes" id="UP000494256">
    <property type="component" value="Unassembled WGS sequence"/>
</dbReference>
<dbReference type="GO" id="GO:0005739">
    <property type="term" value="C:mitochondrion"/>
    <property type="evidence" value="ECO:0007669"/>
    <property type="project" value="TreeGrafter"/>
</dbReference>
<evidence type="ECO:0000313" key="7">
    <source>
        <dbReference type="Proteomes" id="UP000494256"/>
    </source>
</evidence>
<dbReference type="PANTHER" id="PTHR43856">
    <property type="entry name" value="CARDIOLIPIN HYDROLASE"/>
    <property type="match status" value="1"/>
</dbReference>
<dbReference type="InterPro" id="IPR025202">
    <property type="entry name" value="PLD-like_dom"/>
</dbReference>
<dbReference type="InterPro" id="IPR051406">
    <property type="entry name" value="PLD_domain"/>
</dbReference>
<dbReference type="Pfam" id="PF13091">
    <property type="entry name" value="PLDc_2"/>
    <property type="match status" value="1"/>
</dbReference>
<dbReference type="PANTHER" id="PTHR43856:SF2">
    <property type="entry name" value="PHOSPHOLIPASE D"/>
    <property type="match status" value="1"/>
</dbReference>
<dbReference type="GO" id="GO:0034587">
    <property type="term" value="P:piRNA processing"/>
    <property type="evidence" value="ECO:0007669"/>
    <property type="project" value="TreeGrafter"/>
</dbReference>
<reference evidence="6 7" key="1">
    <citation type="submission" date="2020-04" db="EMBL/GenBank/DDBJ databases">
        <authorList>
            <person name="Wallbank WR R."/>
            <person name="Pardo Diaz C."/>
            <person name="Kozak K."/>
            <person name="Martin S."/>
            <person name="Jiggins C."/>
            <person name="Moest M."/>
            <person name="Warren A I."/>
            <person name="Byers J.R.P. K."/>
            <person name="Montejo-Kovacevich G."/>
            <person name="Yen C E."/>
        </authorList>
    </citation>
    <scope>NUCLEOTIDE SEQUENCE [LARGE SCALE GENOMIC DNA]</scope>
</reference>
<accession>A0A8S1A8V7</accession>
<sequence length="208" mass="23898">MFTLNWELAFCLGKAFLSGLAQTILKTSLFNYESGYKEINEILLYGSENKAHMEEIGLNNLLCIYYMILHANKTVDVCVPSFESDTLANCLIKVHQNGNVKIRIVIHNSDDFHNLHFFSQNGIEVKIIKPFVRLEHEFLLIDASEKFKHAVAVIGSLDYNTWRVNCNRDATVLTSESTVVKALQREFNRVWDSVSDIRKPKNDIEKNK</sequence>
<comment type="caution">
    <text evidence="6">The sequence shown here is derived from an EMBL/GenBank/DDBJ whole genome shotgun (WGS) entry which is preliminary data.</text>
</comment>
<protein>
    <recommendedName>
        <fullName evidence="2">Mitochondrial cardiolipin hydrolase</fullName>
    </recommendedName>
    <alternativeName>
        <fullName evidence="3">Mitochondrial phospholipase</fullName>
    </alternativeName>
</protein>
<dbReference type="GO" id="GO:0016891">
    <property type="term" value="F:RNA endonuclease activity producing 5'-phosphomonoesters, hydrolytic mechanism"/>
    <property type="evidence" value="ECO:0007669"/>
    <property type="project" value="TreeGrafter"/>
</dbReference>
<dbReference type="SUPFAM" id="SSF56024">
    <property type="entry name" value="Phospholipase D/nuclease"/>
    <property type="match status" value="1"/>
</dbReference>
<evidence type="ECO:0000313" key="6">
    <source>
        <dbReference type="EMBL" id="CAB3240822.1"/>
    </source>
</evidence>
<evidence type="ECO:0000256" key="1">
    <source>
        <dbReference type="ARBA" id="ARBA00038012"/>
    </source>
</evidence>
<gene>
    <name evidence="6" type="ORF">APLA_LOCUS9252</name>
</gene>
<dbReference type="Gene3D" id="3.30.870.10">
    <property type="entry name" value="Endonuclease Chain A"/>
    <property type="match status" value="1"/>
</dbReference>